<dbReference type="EMBL" id="CP030050">
    <property type="protein sequence ID" value="QOZ69095.1"/>
    <property type="molecule type" value="Genomic_DNA"/>
</dbReference>
<keyword evidence="1" id="KW-0472">Membrane</keyword>
<name>A0AAE7NRP4_9BRAD</name>
<keyword evidence="1" id="KW-0812">Transmembrane</keyword>
<gene>
    <name evidence="2" type="ORF">WN72_24310</name>
</gene>
<dbReference type="KEGG" id="barh:WN72_24310"/>
<evidence type="ECO:0000313" key="3">
    <source>
        <dbReference type="Proteomes" id="UP000594015"/>
    </source>
</evidence>
<organism evidence="2 3">
    <name type="scientific">Bradyrhizobium arachidis</name>
    <dbReference type="NCBI Taxonomy" id="858423"/>
    <lineage>
        <taxon>Bacteria</taxon>
        <taxon>Pseudomonadati</taxon>
        <taxon>Pseudomonadota</taxon>
        <taxon>Alphaproteobacteria</taxon>
        <taxon>Hyphomicrobiales</taxon>
        <taxon>Nitrobacteraceae</taxon>
        <taxon>Bradyrhizobium</taxon>
    </lineage>
</organism>
<accession>A0AAE7NRP4</accession>
<dbReference type="Proteomes" id="UP000594015">
    <property type="component" value="Chromosome"/>
</dbReference>
<dbReference type="AlphaFoldDB" id="A0AAE7NRP4"/>
<proteinExistence type="predicted"/>
<sequence>MSENIRLLSSHFELEGSDRVDLLQIVFGAILLAGYYLIEIAYRVVYFIVHFWIVSVFAVIMHSCLDPEAPIGRPSF</sequence>
<protein>
    <submittedName>
        <fullName evidence="2">Uncharacterized protein</fullName>
    </submittedName>
</protein>
<dbReference type="RefSeq" id="WP_092216289.1">
    <property type="nucleotide sequence ID" value="NZ_CP030050.1"/>
</dbReference>
<feature type="transmembrane region" description="Helical" evidence="1">
    <location>
        <begin position="20"/>
        <end position="38"/>
    </location>
</feature>
<keyword evidence="1" id="KW-1133">Transmembrane helix</keyword>
<feature type="transmembrane region" description="Helical" evidence="1">
    <location>
        <begin position="44"/>
        <end position="65"/>
    </location>
</feature>
<evidence type="ECO:0000313" key="2">
    <source>
        <dbReference type="EMBL" id="QOZ69095.1"/>
    </source>
</evidence>
<evidence type="ECO:0000256" key="1">
    <source>
        <dbReference type="SAM" id="Phobius"/>
    </source>
</evidence>
<reference evidence="2 3" key="1">
    <citation type="submission" date="2018-06" db="EMBL/GenBank/DDBJ databases">
        <title>Comparative genomics of Bradyrhizobium nodulating Arachidis hypogaea.</title>
        <authorList>
            <person name="Li Y."/>
        </authorList>
    </citation>
    <scope>NUCLEOTIDE SEQUENCE [LARGE SCALE GENOMIC DNA]</scope>
    <source>
        <strain evidence="2 3">CCBAU 051107</strain>
    </source>
</reference>